<comment type="subcellular location">
    <subcellularLocation>
        <location evidence="1">Membrane</location>
        <topology evidence="1">Multi-pass membrane protein</topology>
    </subcellularLocation>
</comment>
<feature type="domain" description="RDD" evidence="7">
    <location>
        <begin position="26"/>
        <end position="162"/>
    </location>
</feature>
<evidence type="ECO:0000256" key="4">
    <source>
        <dbReference type="ARBA" id="ARBA00023136"/>
    </source>
</evidence>
<keyword evidence="3 6" id="KW-1133">Transmembrane helix</keyword>
<keyword evidence="9" id="KW-1185">Reference proteome</keyword>
<evidence type="ECO:0000259" key="7">
    <source>
        <dbReference type="Pfam" id="PF06271"/>
    </source>
</evidence>
<dbReference type="PANTHER" id="PTHR38480">
    <property type="entry name" value="SLR0254 PROTEIN"/>
    <property type="match status" value="1"/>
</dbReference>
<feature type="region of interest" description="Disordered" evidence="5">
    <location>
        <begin position="286"/>
        <end position="321"/>
    </location>
</feature>
<evidence type="ECO:0000313" key="9">
    <source>
        <dbReference type="Proteomes" id="UP001595816"/>
    </source>
</evidence>
<proteinExistence type="predicted"/>
<keyword evidence="2 6" id="KW-0812">Transmembrane</keyword>
<organism evidence="8 9">
    <name type="scientific">Hamadaea flava</name>
    <dbReference type="NCBI Taxonomy" id="1742688"/>
    <lineage>
        <taxon>Bacteria</taxon>
        <taxon>Bacillati</taxon>
        <taxon>Actinomycetota</taxon>
        <taxon>Actinomycetes</taxon>
        <taxon>Micromonosporales</taxon>
        <taxon>Micromonosporaceae</taxon>
        <taxon>Hamadaea</taxon>
    </lineage>
</organism>
<accession>A0ABV8M374</accession>
<dbReference type="Proteomes" id="UP001595816">
    <property type="component" value="Unassembled WGS sequence"/>
</dbReference>
<reference evidence="9" key="1">
    <citation type="journal article" date="2019" name="Int. J. Syst. Evol. Microbiol.">
        <title>The Global Catalogue of Microorganisms (GCM) 10K type strain sequencing project: providing services to taxonomists for standard genome sequencing and annotation.</title>
        <authorList>
            <consortium name="The Broad Institute Genomics Platform"/>
            <consortium name="The Broad Institute Genome Sequencing Center for Infectious Disease"/>
            <person name="Wu L."/>
            <person name="Ma J."/>
        </authorList>
    </citation>
    <scope>NUCLEOTIDE SEQUENCE [LARGE SCALE GENOMIC DNA]</scope>
    <source>
        <strain evidence="9">CGMCC 4.7289</strain>
    </source>
</reference>
<dbReference type="EMBL" id="JBHSAY010000033">
    <property type="protein sequence ID" value="MFC4136559.1"/>
    <property type="molecule type" value="Genomic_DNA"/>
</dbReference>
<evidence type="ECO:0000313" key="8">
    <source>
        <dbReference type="EMBL" id="MFC4136559.1"/>
    </source>
</evidence>
<keyword evidence="4 6" id="KW-0472">Membrane</keyword>
<evidence type="ECO:0000256" key="2">
    <source>
        <dbReference type="ARBA" id="ARBA00022692"/>
    </source>
</evidence>
<feature type="transmembrane region" description="Helical" evidence="6">
    <location>
        <begin position="32"/>
        <end position="59"/>
    </location>
</feature>
<dbReference type="PANTHER" id="PTHR38480:SF1">
    <property type="entry name" value="SLR0254 PROTEIN"/>
    <property type="match status" value="1"/>
</dbReference>
<feature type="compositionally biased region" description="Low complexity" evidence="5">
    <location>
        <begin position="298"/>
        <end position="321"/>
    </location>
</feature>
<evidence type="ECO:0000256" key="1">
    <source>
        <dbReference type="ARBA" id="ARBA00004141"/>
    </source>
</evidence>
<name>A0ABV8M374_9ACTN</name>
<evidence type="ECO:0000256" key="5">
    <source>
        <dbReference type="SAM" id="MobiDB-lite"/>
    </source>
</evidence>
<evidence type="ECO:0000256" key="6">
    <source>
        <dbReference type="SAM" id="Phobius"/>
    </source>
</evidence>
<gene>
    <name evidence="8" type="ORF">ACFOZ4_38630</name>
</gene>
<feature type="transmembrane region" description="Helical" evidence="6">
    <location>
        <begin position="65"/>
        <end position="86"/>
    </location>
</feature>
<comment type="caution">
    <text evidence="8">The sequence shown here is derived from an EMBL/GenBank/DDBJ whole genome shotgun (WGS) entry which is preliminary data.</text>
</comment>
<dbReference type="RefSeq" id="WP_253760184.1">
    <property type="nucleotide sequence ID" value="NZ_JAMZDZ010000001.1"/>
</dbReference>
<sequence length="321" mass="34031">MTTAIAEPPTDGLVSGEAVHLDIRVARAGSRVLALLIDMISQFATFVVLALVALIGLAATGLADAALGGTAWVLIIVTVFVGHQAVWETVTQGRTPGKFVMGLRVVRDDGGPIRFRHAVVRALIGAAVEWPGLLMPLVTWAASLITMATNPQSKRLGDLAAGTLVIHERSPATWGWIPVTPPPLAAWAATLDLTGLDDELALSVRHFLARSRQLKEPFRTRLGMRLAGEVLAKTNPPPPPNTPGWAYLAAVLGERHRRTAARLSAARAAHATLWPELFPQLPPLTQQPWTAPAPWPTAYPTGGTPAPAAGVPAPRRAAPHS</sequence>
<protein>
    <submittedName>
        <fullName evidence="8">RDD family protein</fullName>
    </submittedName>
</protein>
<dbReference type="Pfam" id="PF06271">
    <property type="entry name" value="RDD"/>
    <property type="match status" value="1"/>
</dbReference>
<dbReference type="InterPro" id="IPR010432">
    <property type="entry name" value="RDD"/>
</dbReference>
<evidence type="ECO:0000256" key="3">
    <source>
        <dbReference type="ARBA" id="ARBA00022989"/>
    </source>
</evidence>